<feature type="transmembrane region" description="Helical" evidence="1">
    <location>
        <begin position="62"/>
        <end position="78"/>
    </location>
</feature>
<organism evidence="2 3">
    <name type="scientific">Methanobrevibacter arboriphilus JCM 13429 = DSM 1125</name>
    <dbReference type="NCBI Taxonomy" id="1300164"/>
    <lineage>
        <taxon>Archaea</taxon>
        <taxon>Methanobacteriati</taxon>
        <taxon>Methanobacteriota</taxon>
        <taxon>Methanomada group</taxon>
        <taxon>Methanobacteria</taxon>
        <taxon>Methanobacteriales</taxon>
        <taxon>Methanobacteriaceae</taxon>
        <taxon>Methanobrevibacter</taxon>
    </lineage>
</organism>
<keyword evidence="1" id="KW-0812">Transmembrane</keyword>
<gene>
    <name evidence="2" type="ORF">MBBAR_3c00940</name>
</gene>
<feature type="transmembrane region" description="Helical" evidence="1">
    <location>
        <begin position="180"/>
        <end position="202"/>
    </location>
</feature>
<keyword evidence="1" id="KW-0472">Membrane</keyword>
<accession>A0A1V6N412</accession>
<sequence>MNNKLINLVYGLISILIILIISYFFRITEIYIYFNLICLILVFYISFYIIKNYHSKLNQYDLRLCIVFVGLSLSFLIIQNPVVILSSFGVLLGMINIALFLNFKIYKLLKVDDIYFLFLLPCGFMAVYLYVKSYLTINNFILVNIVLLVIEFLLVIYIYKKMREIEKYGLESDKASISYHFSYFMEYLLLSVVILFISLSEIVNNRKVLFGSFVFFGLLVIAFYHIKKIGENNELDEK</sequence>
<comment type="caution">
    <text evidence="2">The sequence shown here is derived from an EMBL/GenBank/DDBJ whole genome shotgun (WGS) entry which is preliminary data.</text>
</comment>
<dbReference type="Proteomes" id="UP000191661">
    <property type="component" value="Unassembled WGS sequence"/>
</dbReference>
<keyword evidence="3" id="KW-1185">Reference proteome</keyword>
<dbReference type="EMBL" id="JXMW01000003">
    <property type="protein sequence ID" value="OQD59438.1"/>
    <property type="molecule type" value="Genomic_DNA"/>
</dbReference>
<name>A0A1V6N412_METAZ</name>
<dbReference type="AlphaFoldDB" id="A0A1V6N412"/>
<protein>
    <submittedName>
        <fullName evidence="2">Uncharacterized protein</fullName>
    </submittedName>
</protein>
<feature type="transmembrane region" description="Helical" evidence="1">
    <location>
        <begin position="7"/>
        <end position="25"/>
    </location>
</feature>
<feature type="transmembrane region" description="Helical" evidence="1">
    <location>
        <begin position="114"/>
        <end position="131"/>
    </location>
</feature>
<feature type="transmembrane region" description="Helical" evidence="1">
    <location>
        <begin position="84"/>
        <end position="102"/>
    </location>
</feature>
<evidence type="ECO:0000313" key="3">
    <source>
        <dbReference type="Proteomes" id="UP000191661"/>
    </source>
</evidence>
<keyword evidence="1" id="KW-1133">Transmembrane helix</keyword>
<evidence type="ECO:0000313" key="2">
    <source>
        <dbReference type="EMBL" id="OQD59438.1"/>
    </source>
</evidence>
<evidence type="ECO:0000256" key="1">
    <source>
        <dbReference type="SAM" id="Phobius"/>
    </source>
</evidence>
<proteinExistence type="predicted"/>
<feature type="transmembrane region" description="Helical" evidence="1">
    <location>
        <begin position="31"/>
        <end position="50"/>
    </location>
</feature>
<reference evidence="2 3" key="1">
    <citation type="submission" date="2014-12" db="EMBL/GenBank/DDBJ databases">
        <title>Genome sequence of Methanobrevibacter arboriphilicus DH1, DSM1125.</title>
        <authorList>
            <person name="Poehlein A."/>
            <person name="Thauer R.K."/>
            <person name="Seedorf H."/>
            <person name="Daniel R."/>
        </authorList>
    </citation>
    <scope>NUCLEOTIDE SEQUENCE [LARGE SCALE GENOMIC DNA]</scope>
    <source>
        <strain evidence="2 3">DH1</strain>
    </source>
</reference>
<feature type="transmembrane region" description="Helical" evidence="1">
    <location>
        <begin position="137"/>
        <end position="159"/>
    </location>
</feature>
<feature type="transmembrane region" description="Helical" evidence="1">
    <location>
        <begin position="208"/>
        <end position="226"/>
    </location>
</feature>